<evidence type="ECO:0000256" key="1">
    <source>
        <dbReference type="ARBA" id="ARBA00022723"/>
    </source>
</evidence>
<evidence type="ECO:0000256" key="6">
    <source>
        <dbReference type="SAM" id="MobiDB-lite"/>
    </source>
</evidence>
<dbReference type="FunFam" id="2.10.110.10:FF:000025">
    <property type="entry name" value="Cysteine-rich protein 2"/>
    <property type="match status" value="1"/>
</dbReference>
<gene>
    <name evidence="11" type="primary">LOC111120478</name>
</gene>
<dbReference type="InterPro" id="IPR000159">
    <property type="entry name" value="RA_dom"/>
</dbReference>
<dbReference type="CDD" id="cd21886">
    <property type="entry name" value="SARAH_RASSF2-like"/>
    <property type="match status" value="1"/>
</dbReference>
<evidence type="ECO:0000313" key="10">
    <source>
        <dbReference type="Proteomes" id="UP000694844"/>
    </source>
</evidence>
<dbReference type="PROSITE" id="PS00478">
    <property type="entry name" value="LIM_DOMAIN_1"/>
    <property type="match status" value="1"/>
</dbReference>
<dbReference type="GO" id="GO:0046872">
    <property type="term" value="F:metal ion binding"/>
    <property type="evidence" value="ECO:0007669"/>
    <property type="project" value="UniProtKB-KW"/>
</dbReference>
<evidence type="ECO:0000256" key="4">
    <source>
        <dbReference type="ARBA" id="ARBA00023038"/>
    </source>
</evidence>
<feature type="region of interest" description="Disordered" evidence="6">
    <location>
        <begin position="424"/>
        <end position="449"/>
    </location>
</feature>
<dbReference type="SMART" id="SM00314">
    <property type="entry name" value="RA"/>
    <property type="match status" value="1"/>
</dbReference>
<dbReference type="PROSITE" id="PS50951">
    <property type="entry name" value="SARAH"/>
    <property type="match status" value="1"/>
</dbReference>
<dbReference type="GO" id="GO:0007165">
    <property type="term" value="P:signal transduction"/>
    <property type="evidence" value="ECO:0007669"/>
    <property type="project" value="InterPro"/>
</dbReference>
<evidence type="ECO:0000259" key="9">
    <source>
        <dbReference type="PROSITE" id="PS50951"/>
    </source>
</evidence>
<evidence type="ECO:0000259" key="8">
    <source>
        <dbReference type="PROSITE" id="PS50200"/>
    </source>
</evidence>
<keyword evidence="1 5" id="KW-0479">Metal-binding</keyword>
<evidence type="ECO:0000256" key="3">
    <source>
        <dbReference type="ARBA" id="ARBA00022833"/>
    </source>
</evidence>
<dbReference type="Pfam" id="PF16517">
    <property type="entry name" value="Nore1-SARAH"/>
    <property type="match status" value="1"/>
</dbReference>
<dbReference type="SMART" id="SM00132">
    <property type="entry name" value="LIM"/>
    <property type="match status" value="1"/>
</dbReference>
<dbReference type="Gene3D" id="3.10.20.90">
    <property type="entry name" value="Phosphatidylinositol 3-kinase Catalytic Subunit, Chain A, domain 1"/>
    <property type="match status" value="1"/>
</dbReference>
<evidence type="ECO:0000256" key="2">
    <source>
        <dbReference type="ARBA" id="ARBA00022737"/>
    </source>
</evidence>
<dbReference type="PANTHER" id="PTHR22738:SF15">
    <property type="entry name" value="LD40758P"/>
    <property type="match status" value="1"/>
</dbReference>
<evidence type="ECO:0000313" key="11">
    <source>
        <dbReference type="RefSeq" id="XP_022316912.1"/>
    </source>
</evidence>
<dbReference type="AlphaFoldDB" id="A0A8B8CM31"/>
<dbReference type="SUPFAM" id="SSF54236">
    <property type="entry name" value="Ubiquitin-like"/>
    <property type="match status" value="1"/>
</dbReference>
<dbReference type="KEGG" id="cvn:111120478"/>
<feature type="domain" description="SARAH" evidence="9">
    <location>
        <begin position="457"/>
        <end position="504"/>
    </location>
</feature>
<name>A0A8B8CM31_CRAVI</name>
<reference evidence="11" key="1">
    <citation type="submission" date="2025-08" db="UniProtKB">
        <authorList>
            <consortium name="RefSeq"/>
        </authorList>
    </citation>
    <scope>IDENTIFICATION</scope>
    <source>
        <tissue evidence="11">Whole sample</tissue>
    </source>
</reference>
<feature type="compositionally biased region" description="Acidic residues" evidence="6">
    <location>
        <begin position="426"/>
        <end position="444"/>
    </location>
</feature>
<keyword evidence="3 5" id="KW-0862">Zinc</keyword>
<dbReference type="SUPFAM" id="SSF57716">
    <property type="entry name" value="Glucocorticoid receptor-like (DNA-binding domain)"/>
    <property type="match status" value="2"/>
</dbReference>
<feature type="region of interest" description="Disordered" evidence="6">
    <location>
        <begin position="240"/>
        <end position="277"/>
    </location>
</feature>
<dbReference type="CDD" id="cd09401">
    <property type="entry name" value="LIM_TLP_like"/>
    <property type="match status" value="1"/>
</dbReference>
<keyword evidence="2" id="KW-0677">Repeat</keyword>
<dbReference type="InterPro" id="IPR029071">
    <property type="entry name" value="Ubiquitin-like_domsf"/>
</dbReference>
<dbReference type="InterPro" id="IPR033614">
    <property type="entry name" value="RASSF1-6"/>
</dbReference>
<dbReference type="OrthoDB" id="9976881at2759"/>
<keyword evidence="10" id="KW-1185">Reference proteome</keyword>
<dbReference type="PROSITE" id="PS50023">
    <property type="entry name" value="LIM_DOMAIN_2"/>
    <property type="match status" value="1"/>
</dbReference>
<dbReference type="Proteomes" id="UP000694844">
    <property type="component" value="Chromosome 2"/>
</dbReference>
<evidence type="ECO:0000259" key="7">
    <source>
        <dbReference type="PROSITE" id="PS50023"/>
    </source>
</evidence>
<protein>
    <submittedName>
        <fullName evidence="11">Ras association domain-containing protein 2-like isoform X1</fullName>
    </submittedName>
</protein>
<proteinExistence type="predicted"/>
<dbReference type="InterPro" id="IPR011524">
    <property type="entry name" value="SARAH_dom"/>
</dbReference>
<dbReference type="PROSITE" id="PS50200">
    <property type="entry name" value="RA"/>
    <property type="match status" value="1"/>
</dbReference>
<dbReference type="Gene3D" id="2.10.110.10">
    <property type="entry name" value="Cysteine Rich Protein"/>
    <property type="match status" value="1"/>
</dbReference>
<feature type="region of interest" description="Disordered" evidence="6">
    <location>
        <begin position="104"/>
        <end position="131"/>
    </location>
</feature>
<evidence type="ECO:0000256" key="5">
    <source>
        <dbReference type="PROSITE-ProRule" id="PRU00125"/>
    </source>
</evidence>
<dbReference type="Pfam" id="PF00412">
    <property type="entry name" value="LIM"/>
    <property type="match status" value="1"/>
</dbReference>
<organism evidence="10 11">
    <name type="scientific">Crassostrea virginica</name>
    <name type="common">Eastern oyster</name>
    <dbReference type="NCBI Taxonomy" id="6565"/>
    <lineage>
        <taxon>Eukaryota</taxon>
        <taxon>Metazoa</taxon>
        <taxon>Spiralia</taxon>
        <taxon>Lophotrochozoa</taxon>
        <taxon>Mollusca</taxon>
        <taxon>Bivalvia</taxon>
        <taxon>Autobranchia</taxon>
        <taxon>Pteriomorphia</taxon>
        <taxon>Ostreida</taxon>
        <taxon>Ostreoidea</taxon>
        <taxon>Ostreidae</taxon>
        <taxon>Crassostrea</taxon>
    </lineage>
</organism>
<dbReference type="RefSeq" id="XP_022316912.1">
    <property type="nucleotide sequence ID" value="XM_022461204.1"/>
</dbReference>
<feature type="compositionally biased region" description="Basic and acidic residues" evidence="6">
    <location>
        <begin position="252"/>
        <end position="265"/>
    </location>
</feature>
<keyword evidence="4 5" id="KW-0440">LIM domain</keyword>
<dbReference type="Pfam" id="PF00788">
    <property type="entry name" value="RA"/>
    <property type="match status" value="1"/>
</dbReference>
<accession>A0A8B8CM31</accession>
<dbReference type="GeneID" id="111120478"/>
<feature type="domain" description="LIM zinc-binding" evidence="7">
    <location>
        <begin position="2"/>
        <end position="63"/>
    </location>
</feature>
<dbReference type="PANTHER" id="PTHR22738">
    <property type="entry name" value="RASSF"/>
    <property type="match status" value="1"/>
</dbReference>
<feature type="domain" description="Ras-associating" evidence="8">
    <location>
        <begin position="323"/>
        <end position="412"/>
    </location>
</feature>
<sequence length="505" mass="58049">MNSCPKCGKTVYFAERKTSLGKNWHPNCLRCEECEKILTPGQHAERKGLPYCHRPCYARLFGPQMMGYGSNVVSPANFKRNGDGTLYNGEFEYDLKQVFESGKMIHNSPPPGVSSGEKCSPQEPRSPRLGPNPLMEFNFFSDRGQNINGSPKKTEYTQKENEMETVFDYEQETLIDLAQRELVKKIDEFNNYYEGKKRQSLTIKERTDQLVIEGPVRIYWGVVQPIRLQEFDNVPSVPSPTSWRHSFIPGDRVPDIKPDLKRSRSPEPASPRVSRGVDDSVIFSPPDGVVMRRKNIKKFNTVAYRGDSRPNKWKRASINGHIYNFDTRVFTPVLGSCTSVTVDSKCTTYEVIKTLLEKFKIENQPGEYSLYLVSETEGETLLKDTDYPLLERIARGPDETSGVKIYLKDRIITTRKNSLVTQAVREEEEEEEEEEGEGEIEQIEEPVKVEQSLPDEVEQLIAIPEPVLRGILRKFKDDEDREVRTVRARYDLARRKLRDVMKTKN</sequence>
<dbReference type="InterPro" id="IPR001781">
    <property type="entry name" value="Znf_LIM"/>
</dbReference>